<dbReference type="CDD" id="cd17471">
    <property type="entry name" value="MFS_Set"/>
    <property type="match status" value="1"/>
</dbReference>
<protein>
    <submittedName>
        <fullName evidence="11">SET family sugar efflux transporter-like MFS transporter</fullName>
    </submittedName>
</protein>
<evidence type="ECO:0000256" key="4">
    <source>
        <dbReference type="ARBA" id="ARBA00022475"/>
    </source>
</evidence>
<keyword evidence="7 9" id="KW-1133">Transmembrane helix</keyword>
<evidence type="ECO:0000259" key="10">
    <source>
        <dbReference type="PROSITE" id="PS50850"/>
    </source>
</evidence>
<accession>A0A7W9WTF1</accession>
<feature type="domain" description="Major facilitator superfamily (MFS) profile" evidence="10">
    <location>
        <begin position="44"/>
        <end position="471"/>
    </location>
</feature>
<comment type="caution">
    <text evidence="11">The sequence shown here is derived from an EMBL/GenBank/DDBJ whole genome shotgun (WGS) entry which is preliminary data.</text>
</comment>
<evidence type="ECO:0000256" key="6">
    <source>
        <dbReference type="ARBA" id="ARBA00022692"/>
    </source>
</evidence>
<feature type="transmembrane region" description="Helical" evidence="9">
    <location>
        <begin position="330"/>
        <end position="348"/>
    </location>
</feature>
<keyword evidence="3" id="KW-0813">Transport</keyword>
<comment type="subcellular location">
    <subcellularLocation>
        <location evidence="1">Cell membrane</location>
        <topology evidence="1">Multi-pass membrane protein</topology>
    </subcellularLocation>
</comment>
<feature type="transmembrane region" description="Helical" evidence="9">
    <location>
        <begin position="418"/>
        <end position="439"/>
    </location>
</feature>
<evidence type="ECO:0000256" key="7">
    <source>
        <dbReference type="ARBA" id="ARBA00022989"/>
    </source>
</evidence>
<sequence length="490" mass="52054">MDGITGVSWQSEQFAARIAYASLRASRLILPATLHRAVLKNSRFVGLLHIPGFLPLAGATLMLGVAMSFTAPYLSLFGVERAGMTPFKLGVFMTAIAASGVIASTAAGRWSDRTGKHRLLLLVSLCAATLGYLCLCVVRDYRLLLAVGIAFIGAGGCALSLVFSFSRAALPAADDAERTFASATLRTILSAAWVFGPAVGALVLAATGFYGLFLFAAASFAACGTIVWRMREPRQDEHATQHLMARPTAQEVAQERAEDAIAPYEGQPLTQAEVQPAVKQRIRAAAPDVSQKDIMRAIVALTLIGLAANATMIVLPLYIVHGLQGSRLDVSIMLGLGALMEIPMMLALGAKASRLNKPHWLAACAVVHAVYFASMAAAPGVHSLIPMQILNAFVVAVTSCLGMTFVQDLMPDSPGRATALFFNASRLGSILSGVLSGMLVQAFGYRGTFLFCGVLALCALVLFAVPGEQYPKMARAAREFVRERFASRSR</sequence>
<evidence type="ECO:0000256" key="5">
    <source>
        <dbReference type="ARBA" id="ARBA00022597"/>
    </source>
</evidence>
<keyword evidence="5" id="KW-0762">Sugar transport</keyword>
<feature type="transmembrane region" description="Helical" evidence="9">
    <location>
        <begin position="183"/>
        <end position="203"/>
    </location>
</feature>
<feature type="transmembrane region" description="Helical" evidence="9">
    <location>
        <begin position="44"/>
        <end position="69"/>
    </location>
</feature>
<keyword evidence="8 9" id="KW-0472">Membrane</keyword>
<dbReference type="Pfam" id="PF07690">
    <property type="entry name" value="MFS_1"/>
    <property type="match status" value="1"/>
</dbReference>
<dbReference type="PANTHER" id="PTHR23535">
    <property type="entry name" value="SUGAR EFFLUX TRANSPORTER A-RELATED"/>
    <property type="match status" value="1"/>
</dbReference>
<feature type="transmembrane region" description="Helical" evidence="9">
    <location>
        <begin position="297"/>
        <end position="318"/>
    </location>
</feature>
<dbReference type="SUPFAM" id="SSF103473">
    <property type="entry name" value="MFS general substrate transporter"/>
    <property type="match status" value="2"/>
</dbReference>
<dbReference type="EMBL" id="JACHBW010000009">
    <property type="protein sequence ID" value="MBB6103529.1"/>
    <property type="molecule type" value="Genomic_DNA"/>
</dbReference>
<feature type="transmembrane region" description="Helical" evidence="9">
    <location>
        <begin position="144"/>
        <end position="163"/>
    </location>
</feature>
<dbReference type="GO" id="GO:0022857">
    <property type="term" value="F:transmembrane transporter activity"/>
    <property type="evidence" value="ECO:0007669"/>
    <property type="project" value="InterPro"/>
</dbReference>
<evidence type="ECO:0000256" key="9">
    <source>
        <dbReference type="SAM" id="Phobius"/>
    </source>
</evidence>
<name>A0A7W9WTF1_9BURK</name>
<feature type="transmembrane region" description="Helical" evidence="9">
    <location>
        <begin position="384"/>
        <end position="406"/>
    </location>
</feature>
<evidence type="ECO:0000256" key="1">
    <source>
        <dbReference type="ARBA" id="ARBA00004651"/>
    </source>
</evidence>
<feature type="transmembrane region" description="Helical" evidence="9">
    <location>
        <begin position="119"/>
        <end position="138"/>
    </location>
</feature>
<feature type="transmembrane region" description="Helical" evidence="9">
    <location>
        <begin position="360"/>
        <end position="378"/>
    </location>
</feature>
<dbReference type="Gene3D" id="1.20.1250.20">
    <property type="entry name" value="MFS general substrate transporter like domains"/>
    <property type="match status" value="2"/>
</dbReference>
<dbReference type="InterPro" id="IPR036259">
    <property type="entry name" value="MFS_trans_sf"/>
</dbReference>
<keyword evidence="12" id="KW-1185">Reference proteome</keyword>
<feature type="transmembrane region" description="Helical" evidence="9">
    <location>
        <begin position="209"/>
        <end position="228"/>
    </location>
</feature>
<dbReference type="GO" id="GO:0005886">
    <property type="term" value="C:plasma membrane"/>
    <property type="evidence" value="ECO:0007669"/>
    <property type="project" value="UniProtKB-SubCell"/>
</dbReference>
<proteinExistence type="inferred from homology"/>
<dbReference type="PANTHER" id="PTHR23535:SF2">
    <property type="entry name" value="SUGAR EFFLUX TRANSPORTER A-RELATED"/>
    <property type="match status" value="1"/>
</dbReference>
<feature type="transmembrane region" description="Helical" evidence="9">
    <location>
        <begin position="445"/>
        <end position="465"/>
    </location>
</feature>
<reference evidence="11 12" key="1">
    <citation type="submission" date="2020-08" db="EMBL/GenBank/DDBJ databases">
        <title>Above-ground endophytic microbial communities from plants in different locations in the United States.</title>
        <authorList>
            <person name="Frank C."/>
        </authorList>
    </citation>
    <scope>NUCLEOTIDE SEQUENCE [LARGE SCALE GENOMIC DNA]</scope>
    <source>
        <strain evidence="11 12">WP4_2_2</strain>
    </source>
</reference>
<comment type="similarity">
    <text evidence="2">Belongs to the major facilitator superfamily. Set transporter family.</text>
</comment>
<dbReference type="PROSITE" id="PS50850">
    <property type="entry name" value="MFS"/>
    <property type="match status" value="1"/>
</dbReference>
<evidence type="ECO:0000256" key="3">
    <source>
        <dbReference type="ARBA" id="ARBA00022448"/>
    </source>
</evidence>
<evidence type="ECO:0000256" key="2">
    <source>
        <dbReference type="ARBA" id="ARBA00006523"/>
    </source>
</evidence>
<dbReference type="InterPro" id="IPR011701">
    <property type="entry name" value="MFS"/>
</dbReference>
<organism evidence="11 12">
    <name type="scientific">Paraburkholderia bannensis</name>
    <dbReference type="NCBI Taxonomy" id="765414"/>
    <lineage>
        <taxon>Bacteria</taxon>
        <taxon>Pseudomonadati</taxon>
        <taxon>Pseudomonadota</taxon>
        <taxon>Betaproteobacteria</taxon>
        <taxon>Burkholderiales</taxon>
        <taxon>Burkholderiaceae</taxon>
        <taxon>Paraburkholderia</taxon>
    </lineage>
</organism>
<dbReference type="Proteomes" id="UP000571554">
    <property type="component" value="Unassembled WGS sequence"/>
</dbReference>
<evidence type="ECO:0000313" key="12">
    <source>
        <dbReference type="Proteomes" id="UP000571554"/>
    </source>
</evidence>
<keyword evidence="4" id="KW-1003">Cell membrane</keyword>
<gene>
    <name evidence="11" type="ORF">F4827_003384</name>
</gene>
<dbReference type="InterPro" id="IPR020846">
    <property type="entry name" value="MFS_dom"/>
</dbReference>
<dbReference type="AlphaFoldDB" id="A0A7W9WTF1"/>
<feature type="transmembrane region" description="Helical" evidence="9">
    <location>
        <begin position="89"/>
        <end position="107"/>
    </location>
</feature>
<keyword evidence="6 9" id="KW-0812">Transmembrane</keyword>
<evidence type="ECO:0000313" key="11">
    <source>
        <dbReference type="EMBL" id="MBB6103529.1"/>
    </source>
</evidence>
<evidence type="ECO:0000256" key="8">
    <source>
        <dbReference type="ARBA" id="ARBA00023136"/>
    </source>
</evidence>